<evidence type="ECO:0000256" key="1">
    <source>
        <dbReference type="SAM" id="Phobius"/>
    </source>
</evidence>
<dbReference type="AlphaFoldDB" id="A0A0B2BYU9"/>
<evidence type="ECO:0000313" key="3">
    <source>
        <dbReference type="EMBL" id="KHL26733.1"/>
    </source>
</evidence>
<feature type="domain" description="CAAX prenyl protease 2/Lysostaphin resistance protein A-like" evidence="2">
    <location>
        <begin position="121"/>
        <end position="207"/>
    </location>
</feature>
<dbReference type="EMBL" id="JTDN01000001">
    <property type="protein sequence ID" value="KHL26733.1"/>
    <property type="molecule type" value="Genomic_DNA"/>
</dbReference>
<dbReference type="Proteomes" id="UP000030988">
    <property type="component" value="Unassembled WGS sequence"/>
</dbReference>
<dbReference type="Pfam" id="PF02517">
    <property type="entry name" value="Rce1-like"/>
    <property type="match status" value="1"/>
</dbReference>
<feature type="transmembrane region" description="Helical" evidence="1">
    <location>
        <begin position="110"/>
        <end position="132"/>
    </location>
</feature>
<accession>A0A0B2BYU9</accession>
<evidence type="ECO:0000313" key="4">
    <source>
        <dbReference type="Proteomes" id="UP000030988"/>
    </source>
</evidence>
<feature type="transmembrane region" description="Helical" evidence="1">
    <location>
        <begin position="38"/>
        <end position="58"/>
    </location>
</feature>
<keyword evidence="1" id="KW-0472">Membrane</keyword>
<dbReference type="InterPro" id="IPR003675">
    <property type="entry name" value="Rce1/LyrA-like_dom"/>
</dbReference>
<gene>
    <name evidence="3" type="ORF">PK98_04260</name>
</gene>
<protein>
    <recommendedName>
        <fullName evidence="2">CAAX prenyl protease 2/Lysostaphin resistance protein A-like domain-containing protein</fullName>
    </recommendedName>
</protein>
<feature type="transmembrane region" description="Helical" evidence="1">
    <location>
        <begin position="152"/>
        <end position="185"/>
    </location>
</feature>
<proteinExistence type="predicted"/>
<comment type="caution">
    <text evidence="3">The sequence shown here is derived from an EMBL/GenBank/DDBJ whole genome shotgun (WGS) entry which is preliminary data.</text>
</comment>
<sequence length="219" mass="22281">MHPSLAEIAAGLAGMALVGFGGAILLLRTGLPPAMPGLLLTGWSALAGFAGFGAAWVLRRRAPAFYGVRPVARRWLLIGAGAGIVAFLAKGLLVLLGGSAIGLPASPQEIYATGGSGGTAQLVTATILLGILTPVGEEFLFRGVVTNGLLRFGALVGVVGGAVIFALMHGINIVLPVALLLGLVAGDLFRRTRSVWPGTMAHIVYNLPTIPVMVMAQAA</sequence>
<dbReference type="STRING" id="1572751.PK98_04260"/>
<organism evidence="3 4">
    <name type="scientific">Croceibacterium mercuriale</name>
    <dbReference type="NCBI Taxonomy" id="1572751"/>
    <lineage>
        <taxon>Bacteria</taxon>
        <taxon>Pseudomonadati</taxon>
        <taxon>Pseudomonadota</taxon>
        <taxon>Alphaproteobacteria</taxon>
        <taxon>Sphingomonadales</taxon>
        <taxon>Erythrobacteraceae</taxon>
        <taxon>Croceibacterium</taxon>
    </lineage>
</organism>
<name>A0A0B2BYU9_9SPHN</name>
<feature type="transmembrane region" description="Helical" evidence="1">
    <location>
        <begin position="6"/>
        <end position="26"/>
    </location>
</feature>
<dbReference type="GO" id="GO:0080120">
    <property type="term" value="P:CAAX-box protein maturation"/>
    <property type="evidence" value="ECO:0007669"/>
    <property type="project" value="UniProtKB-ARBA"/>
</dbReference>
<reference evidence="3 4" key="1">
    <citation type="submission" date="2014-11" db="EMBL/GenBank/DDBJ databases">
        <title>Draft genome sequence of Kirrobacter mercurialis.</title>
        <authorList>
            <person name="Coil D.A."/>
            <person name="Eisen J.A."/>
        </authorList>
    </citation>
    <scope>NUCLEOTIDE SEQUENCE [LARGE SCALE GENOMIC DNA]</scope>
    <source>
        <strain evidence="3 4">Coronado</strain>
    </source>
</reference>
<evidence type="ECO:0000259" key="2">
    <source>
        <dbReference type="Pfam" id="PF02517"/>
    </source>
</evidence>
<keyword evidence="4" id="KW-1185">Reference proteome</keyword>
<dbReference type="GO" id="GO:0004175">
    <property type="term" value="F:endopeptidase activity"/>
    <property type="evidence" value="ECO:0007669"/>
    <property type="project" value="UniProtKB-ARBA"/>
</dbReference>
<keyword evidence="1" id="KW-1133">Transmembrane helix</keyword>
<feature type="transmembrane region" description="Helical" evidence="1">
    <location>
        <begin position="78"/>
        <end position="103"/>
    </location>
</feature>
<keyword evidence="1" id="KW-0812">Transmembrane</keyword>